<gene>
    <name evidence="2" type="ORF">NT6N_35490</name>
</gene>
<feature type="signal peptide" evidence="1">
    <location>
        <begin position="1"/>
        <end position="17"/>
    </location>
</feature>
<evidence type="ECO:0000256" key="1">
    <source>
        <dbReference type="SAM" id="SignalP"/>
    </source>
</evidence>
<sequence>MKRLLIAALLSTSAVQADDESANYLNFIIQIQNNAPLTTHKIDDITPVGNGTALKGVETSSTFQLWTIHRTTGAEYLLDEKIVSSYHPEVEITITSADPYEAIPRTRVDHPFEVRYKVTGLKSNDEDAPDSSKSIIINHVATTYDTTDGYGNAQAMNSANRIWNNDNLEVGLGLGLGLGLGGGDDGGGLLGGLTNGLGGIFDSLLSVVLPQQTIDKNGLTKQTRLTSIQADDLTTAAGEEVFTAMAHPDYGVAEPSMLGTAKVQVWPIAQGSLSGFQPGVEYNRIPDIQVALKDLYPASTTYVRAYKGNPTDNPSDPIIINSSYVILNDSVPGDRQYALTGLDNFITEAGTYTLEILHETPFGVDLLAQSSGLVKKVGLRVIGNLNTSE</sequence>
<dbReference type="AlphaFoldDB" id="A0AAT9FRI7"/>
<accession>A0AAT9FRI7</accession>
<evidence type="ECO:0000313" key="2">
    <source>
        <dbReference type="EMBL" id="BDS08509.1"/>
    </source>
</evidence>
<feature type="chain" id="PRO_5043995051" evidence="1">
    <location>
        <begin position="18"/>
        <end position="389"/>
    </location>
</feature>
<dbReference type="KEGG" id="osu:NT6N_35490"/>
<dbReference type="EMBL" id="AP026866">
    <property type="protein sequence ID" value="BDS08509.1"/>
    <property type="molecule type" value="Genomic_DNA"/>
</dbReference>
<protein>
    <submittedName>
        <fullName evidence="2">Uncharacterized protein</fullName>
    </submittedName>
</protein>
<reference evidence="2" key="1">
    <citation type="submission" date="2024-07" db="EMBL/GenBank/DDBJ databases">
        <title>Complete genome sequence of Verrucomicrobiaceae bacterium NT6N.</title>
        <authorList>
            <person name="Huang C."/>
            <person name="Takami H."/>
            <person name="Hamasaki K."/>
        </authorList>
    </citation>
    <scope>NUCLEOTIDE SEQUENCE</scope>
    <source>
        <strain evidence="2">NT6N</strain>
    </source>
</reference>
<keyword evidence="1" id="KW-0732">Signal</keyword>
<name>A0AAT9FRI7_9BACT</name>
<organism evidence="2">
    <name type="scientific">Oceaniferula spumae</name>
    <dbReference type="NCBI Taxonomy" id="2979115"/>
    <lineage>
        <taxon>Bacteria</taxon>
        <taxon>Pseudomonadati</taxon>
        <taxon>Verrucomicrobiota</taxon>
        <taxon>Verrucomicrobiia</taxon>
        <taxon>Verrucomicrobiales</taxon>
        <taxon>Verrucomicrobiaceae</taxon>
        <taxon>Oceaniferula</taxon>
    </lineage>
</organism>
<proteinExistence type="predicted"/>